<dbReference type="InterPro" id="IPR000819">
    <property type="entry name" value="Peptidase_M17_C"/>
</dbReference>
<dbReference type="SUPFAM" id="SSF53187">
    <property type="entry name" value="Zn-dependent exopeptidases"/>
    <property type="match status" value="1"/>
</dbReference>
<dbReference type="eggNOG" id="KOG2597">
    <property type="taxonomic scope" value="Eukaryota"/>
</dbReference>
<dbReference type="InterPro" id="IPR011356">
    <property type="entry name" value="Leucine_aapep/pepB"/>
</dbReference>
<feature type="compositionally biased region" description="Basic and acidic residues" evidence="5">
    <location>
        <begin position="167"/>
        <end position="178"/>
    </location>
</feature>
<dbReference type="InterPro" id="IPR048816">
    <property type="entry name" value="Peptidase_M17_N_1"/>
</dbReference>
<dbReference type="GO" id="GO:0070006">
    <property type="term" value="F:metalloaminopeptidase activity"/>
    <property type="evidence" value="ECO:0007669"/>
    <property type="project" value="InterPro"/>
</dbReference>
<dbReference type="GeneID" id="9618836"/>
<evidence type="ECO:0008006" key="10">
    <source>
        <dbReference type="Google" id="ProtNLM"/>
    </source>
</evidence>
<dbReference type="EMBL" id="GL378336">
    <property type="protein sequence ID" value="EFJ49217.1"/>
    <property type="molecule type" value="Genomic_DNA"/>
</dbReference>
<dbReference type="Pfam" id="PF00883">
    <property type="entry name" value="Peptidase_M17"/>
    <property type="match status" value="2"/>
</dbReference>
<evidence type="ECO:0000313" key="9">
    <source>
        <dbReference type="Proteomes" id="UP000001058"/>
    </source>
</evidence>
<evidence type="ECO:0000256" key="2">
    <source>
        <dbReference type="ARBA" id="ARBA00022438"/>
    </source>
</evidence>
<proteinExistence type="inferred from homology"/>
<dbReference type="Proteomes" id="UP000001058">
    <property type="component" value="Unassembled WGS sequence"/>
</dbReference>
<evidence type="ECO:0000256" key="1">
    <source>
        <dbReference type="ARBA" id="ARBA00009528"/>
    </source>
</evidence>
<name>D8TTK9_VOLCA</name>
<reference evidence="8 9" key="1">
    <citation type="journal article" date="2010" name="Science">
        <title>Genomic analysis of organismal complexity in the multicellular green alga Volvox carteri.</title>
        <authorList>
            <person name="Prochnik S.E."/>
            <person name="Umen J."/>
            <person name="Nedelcu A.M."/>
            <person name="Hallmann A."/>
            <person name="Miller S.M."/>
            <person name="Nishii I."/>
            <person name="Ferris P."/>
            <person name="Kuo A."/>
            <person name="Mitros T."/>
            <person name="Fritz-Laylin L.K."/>
            <person name="Hellsten U."/>
            <person name="Chapman J."/>
            <person name="Simakov O."/>
            <person name="Rensing S.A."/>
            <person name="Terry A."/>
            <person name="Pangilinan J."/>
            <person name="Kapitonov V."/>
            <person name="Jurka J."/>
            <person name="Salamov A."/>
            <person name="Shapiro H."/>
            <person name="Schmutz J."/>
            <person name="Grimwood J."/>
            <person name="Lindquist E."/>
            <person name="Lucas S."/>
            <person name="Grigoriev I.V."/>
            <person name="Schmitt R."/>
            <person name="Kirk D."/>
            <person name="Rokhsar D.S."/>
        </authorList>
    </citation>
    <scope>NUCLEOTIDE SEQUENCE [LARGE SCALE GENOMIC DNA]</scope>
    <source>
        <strain evidence="9">f. Nagariensis / Eve</strain>
    </source>
</reference>
<dbReference type="KEGG" id="vcn:VOLCADRAFT_90142"/>
<dbReference type="Gene3D" id="3.40.630.10">
    <property type="entry name" value="Zn peptidases"/>
    <property type="match status" value="2"/>
</dbReference>
<evidence type="ECO:0000256" key="4">
    <source>
        <dbReference type="ARBA" id="ARBA00022801"/>
    </source>
</evidence>
<dbReference type="PANTHER" id="PTHR11963:SF20">
    <property type="entry name" value="PEPTIDASE B"/>
    <property type="match status" value="1"/>
</dbReference>
<evidence type="ECO:0000256" key="5">
    <source>
        <dbReference type="SAM" id="MobiDB-lite"/>
    </source>
</evidence>
<sequence>MASTVSDISSQAYWFSRSGRYDELLVDGSGDNVAIPVQAVAQSDLGPLLTSLEAPHRCWATTSKFTAKSGEMCLLPDPQGGLSRVLLGLGPSPSSVPWPYAVLAKLPGGTYRLAQSDSGGADGADGADGAVAEAAERATLGFLLGHYAFERYKGPRGPRGVAAAAAAERRGGGEEPRGGEVGVEGAEGAEGEPKARLVWPAGCRSTYLNCVELLHLHDMGGAALVLALAHLVMSCRLRVRLLVLIPAVENSVSGNSYRPLDVLRTRAGIYVESDPLWRLPLHPPYRRLLDSKVADLASTGPGDGLAGAILAALFLQEFVQGAQRWVHIDTSAFTAGSAVVPGRPEGGEAQALRAVWRMLQYRYGTLLEQ</sequence>
<dbReference type="GO" id="GO:0006508">
    <property type="term" value="P:proteolysis"/>
    <property type="evidence" value="ECO:0007669"/>
    <property type="project" value="UniProtKB-KW"/>
</dbReference>
<accession>D8TTK9</accession>
<feature type="domain" description="Cytosol aminopeptidase" evidence="6">
    <location>
        <begin position="273"/>
        <end position="346"/>
    </location>
</feature>
<dbReference type="Gene3D" id="3.40.220.10">
    <property type="entry name" value="Leucine Aminopeptidase, subunit E, domain 1"/>
    <property type="match status" value="1"/>
</dbReference>
<dbReference type="OrthoDB" id="412814at2759"/>
<keyword evidence="9" id="KW-1185">Reference proteome</keyword>
<feature type="domain" description="Cytosol aminopeptidase" evidence="6">
    <location>
        <begin position="217"/>
        <end position="272"/>
    </location>
</feature>
<protein>
    <recommendedName>
        <fullName evidence="10">Cytosol aminopeptidase domain-containing protein</fullName>
    </recommendedName>
</protein>
<keyword evidence="2" id="KW-0031">Aminopeptidase</keyword>
<dbReference type="PANTHER" id="PTHR11963">
    <property type="entry name" value="LEUCINE AMINOPEPTIDASE-RELATED"/>
    <property type="match status" value="1"/>
</dbReference>
<dbReference type="STRING" id="3068.D8TTK9"/>
<evidence type="ECO:0000259" key="6">
    <source>
        <dbReference type="Pfam" id="PF00883"/>
    </source>
</evidence>
<dbReference type="RefSeq" id="XP_002949665.1">
    <property type="nucleotide sequence ID" value="XM_002949619.1"/>
</dbReference>
<comment type="similarity">
    <text evidence="1">Belongs to the peptidase M17 family.</text>
</comment>
<keyword evidence="3" id="KW-0645">Protease</keyword>
<evidence type="ECO:0000256" key="3">
    <source>
        <dbReference type="ARBA" id="ARBA00022670"/>
    </source>
</evidence>
<feature type="region of interest" description="Disordered" evidence="5">
    <location>
        <begin position="163"/>
        <end position="188"/>
    </location>
</feature>
<keyword evidence="4" id="KW-0378">Hydrolase</keyword>
<dbReference type="GO" id="GO:0005737">
    <property type="term" value="C:cytoplasm"/>
    <property type="evidence" value="ECO:0007669"/>
    <property type="project" value="InterPro"/>
</dbReference>
<evidence type="ECO:0000313" key="8">
    <source>
        <dbReference type="EMBL" id="EFJ49217.1"/>
    </source>
</evidence>
<dbReference type="InterPro" id="IPR043472">
    <property type="entry name" value="Macro_dom-like"/>
</dbReference>
<evidence type="ECO:0000259" key="7">
    <source>
        <dbReference type="Pfam" id="PF21337"/>
    </source>
</evidence>
<dbReference type="GO" id="GO:0030145">
    <property type="term" value="F:manganese ion binding"/>
    <property type="evidence" value="ECO:0007669"/>
    <property type="project" value="InterPro"/>
</dbReference>
<gene>
    <name evidence="8" type="ORF">VOLCADRAFT_90142</name>
</gene>
<dbReference type="Pfam" id="PF21337">
    <property type="entry name" value="Peptidase_M17_N_1"/>
    <property type="match status" value="1"/>
</dbReference>
<dbReference type="InParanoid" id="D8TTK9"/>
<dbReference type="AlphaFoldDB" id="D8TTK9"/>
<organism evidence="9">
    <name type="scientific">Volvox carteri f. nagariensis</name>
    <dbReference type="NCBI Taxonomy" id="3068"/>
    <lineage>
        <taxon>Eukaryota</taxon>
        <taxon>Viridiplantae</taxon>
        <taxon>Chlorophyta</taxon>
        <taxon>core chlorophytes</taxon>
        <taxon>Chlorophyceae</taxon>
        <taxon>CS clade</taxon>
        <taxon>Chlamydomonadales</taxon>
        <taxon>Volvocaceae</taxon>
        <taxon>Volvox</taxon>
    </lineage>
</organism>
<feature type="domain" description="M17 aminopeptidase N-terminal" evidence="7">
    <location>
        <begin position="35"/>
        <end position="153"/>
    </location>
</feature>